<accession>A0ABW6CM43</accession>
<protein>
    <submittedName>
        <fullName evidence="6">Acetyl-CoA carboxylase biotin carboxylase subunit family protein</fullName>
    </submittedName>
</protein>
<keyword evidence="7" id="KW-1185">Reference proteome</keyword>
<sequence>MKDKVLIIGAISNYSVKQFYGAAIKLNKTPIYLFHKEHIPDSPLLKEENYIVTDGLGVECLDAIMENIYTLKNRIFSVVPGGELAVPLTEKVCASLGLSFNQGDINRFRNKKVMRDWLSRGIISQPKQYGIVSTKENIQSLLGGLKFPLIIKPVDGAASFFVKKIEHESELSDAVDAIISHKLSKATGIRFEGTALLEQYIEGTEYSAEVMVHKGVCIDFYITRKLLSDEPYFDEIGHISLSPEYYPNGCEKLVNEVIGAMQVTSAVLHVEFRQNENGKLYLIEVASRIAGDLISNLVELKHGRSLEEFYLLSRSEDAGNLHETQSARQDPDCFVGVRFLFGEDVVVPEKITNLQEDIAQRYIKISENSPKNVVNRTGYILFKSATYEDAISFIRGAQ</sequence>
<dbReference type="PANTHER" id="PTHR43585">
    <property type="entry name" value="FUMIPYRROLE BIOSYNTHESIS PROTEIN C"/>
    <property type="match status" value="1"/>
</dbReference>
<name>A0ABW6CM43_RAHSY</name>
<reference evidence="6 7" key="1">
    <citation type="submission" date="2024-09" db="EMBL/GenBank/DDBJ databases">
        <title>Genomes of Rahnella.</title>
        <authorList>
            <person name="Mnguni F.C."/>
            <person name="Shin G.Y."/>
            <person name="Coutinho T."/>
        </authorList>
    </citation>
    <scope>NUCLEOTIDE SEQUENCE [LARGE SCALE GENOMIC DNA]</scope>
    <source>
        <strain evidence="6 7">20WA0057</strain>
    </source>
</reference>
<comment type="caution">
    <text evidence="6">The sequence shown here is derived from an EMBL/GenBank/DDBJ whole genome shotgun (WGS) entry which is preliminary data.</text>
</comment>
<evidence type="ECO:0000259" key="5">
    <source>
        <dbReference type="PROSITE" id="PS50975"/>
    </source>
</evidence>
<dbReference type="PROSITE" id="PS50975">
    <property type="entry name" value="ATP_GRASP"/>
    <property type="match status" value="1"/>
</dbReference>
<keyword evidence="3 4" id="KW-0067">ATP-binding</keyword>
<evidence type="ECO:0000256" key="4">
    <source>
        <dbReference type="PROSITE-ProRule" id="PRU00409"/>
    </source>
</evidence>
<keyword evidence="2 4" id="KW-0547">Nucleotide-binding</keyword>
<evidence type="ECO:0000313" key="7">
    <source>
        <dbReference type="Proteomes" id="UP001598201"/>
    </source>
</evidence>
<proteinExistence type="predicted"/>
<evidence type="ECO:0000313" key="6">
    <source>
        <dbReference type="EMBL" id="MFD3226906.1"/>
    </source>
</evidence>
<dbReference type="Gene3D" id="3.30.470.20">
    <property type="entry name" value="ATP-grasp fold, B domain"/>
    <property type="match status" value="1"/>
</dbReference>
<evidence type="ECO:0000256" key="3">
    <source>
        <dbReference type="ARBA" id="ARBA00022840"/>
    </source>
</evidence>
<dbReference type="InterPro" id="IPR052032">
    <property type="entry name" value="ATP-dep_AA_Ligase"/>
</dbReference>
<dbReference type="SUPFAM" id="SSF56059">
    <property type="entry name" value="Glutathione synthetase ATP-binding domain-like"/>
    <property type="match status" value="1"/>
</dbReference>
<organism evidence="6 7">
    <name type="scientific">Rahnella sp. (strain Y9602)</name>
    <dbReference type="NCBI Taxonomy" id="2703885"/>
    <lineage>
        <taxon>Bacteria</taxon>
        <taxon>Pseudomonadati</taxon>
        <taxon>Pseudomonadota</taxon>
        <taxon>Gammaproteobacteria</taxon>
        <taxon>Enterobacterales</taxon>
        <taxon>Yersiniaceae</taxon>
        <taxon>Rahnella</taxon>
    </lineage>
</organism>
<gene>
    <name evidence="6" type="ORF">ACFPK4_25525</name>
</gene>
<evidence type="ECO:0000256" key="1">
    <source>
        <dbReference type="ARBA" id="ARBA00022598"/>
    </source>
</evidence>
<evidence type="ECO:0000256" key="2">
    <source>
        <dbReference type="ARBA" id="ARBA00022741"/>
    </source>
</evidence>
<dbReference type="PANTHER" id="PTHR43585:SF2">
    <property type="entry name" value="ATP-GRASP ENZYME FSQD"/>
    <property type="match status" value="1"/>
</dbReference>
<dbReference type="RefSeq" id="WP_379672343.1">
    <property type="nucleotide sequence ID" value="NZ_JBHUCJ010000118.1"/>
</dbReference>
<dbReference type="Pfam" id="PF13535">
    <property type="entry name" value="ATP-grasp_4"/>
    <property type="match status" value="1"/>
</dbReference>
<dbReference type="EMBL" id="JBHUCJ010000118">
    <property type="protein sequence ID" value="MFD3226906.1"/>
    <property type="molecule type" value="Genomic_DNA"/>
</dbReference>
<dbReference type="InterPro" id="IPR011761">
    <property type="entry name" value="ATP-grasp"/>
</dbReference>
<feature type="domain" description="ATP-grasp" evidence="5">
    <location>
        <begin position="115"/>
        <end position="315"/>
    </location>
</feature>
<keyword evidence="1" id="KW-0436">Ligase</keyword>
<dbReference type="Proteomes" id="UP001598201">
    <property type="component" value="Unassembled WGS sequence"/>
</dbReference>